<accession>A0A067QW15</accession>
<dbReference type="CDD" id="cd07066">
    <property type="entry name" value="CRD_FZ"/>
    <property type="match status" value="1"/>
</dbReference>
<dbReference type="PROSITE" id="PS01209">
    <property type="entry name" value="LDLRA_1"/>
    <property type="match status" value="1"/>
</dbReference>
<comment type="subcellular location">
    <subcellularLocation>
        <location evidence="1">Cell membrane</location>
        <topology evidence="1">Single-pass type II membrane protein</topology>
    </subcellularLocation>
</comment>
<dbReference type="Pfam" id="PF01392">
    <property type="entry name" value="Fz"/>
    <property type="match status" value="1"/>
</dbReference>
<keyword evidence="4 9" id="KW-1133">Transmembrane helix</keyword>
<protein>
    <submittedName>
        <fullName evidence="13">Atrial natriuretic peptide-converting enzyme</fullName>
    </submittedName>
</protein>
<dbReference type="SUPFAM" id="SSF63501">
    <property type="entry name" value="Frizzled cysteine-rich domain"/>
    <property type="match status" value="1"/>
</dbReference>
<dbReference type="InterPro" id="IPR002172">
    <property type="entry name" value="LDrepeatLR_classA_rpt"/>
</dbReference>
<name>A0A067QW15_ZOONE</name>
<reference evidence="13 14" key="1">
    <citation type="journal article" date="2014" name="Nat. Commun.">
        <title>Molecular traces of alternative social organization in a termite genome.</title>
        <authorList>
            <person name="Terrapon N."/>
            <person name="Li C."/>
            <person name="Robertson H.M."/>
            <person name="Ji L."/>
            <person name="Meng X."/>
            <person name="Booth W."/>
            <person name="Chen Z."/>
            <person name="Childers C.P."/>
            <person name="Glastad K.M."/>
            <person name="Gokhale K."/>
            <person name="Gowin J."/>
            <person name="Gronenberg W."/>
            <person name="Hermansen R.A."/>
            <person name="Hu H."/>
            <person name="Hunt B.G."/>
            <person name="Huylmans A.K."/>
            <person name="Khalil S.M."/>
            <person name="Mitchell R.D."/>
            <person name="Munoz-Torres M.C."/>
            <person name="Mustard J.A."/>
            <person name="Pan H."/>
            <person name="Reese J.T."/>
            <person name="Scharf M.E."/>
            <person name="Sun F."/>
            <person name="Vogel H."/>
            <person name="Xiao J."/>
            <person name="Yang W."/>
            <person name="Yang Z."/>
            <person name="Yang Z."/>
            <person name="Zhou J."/>
            <person name="Zhu J."/>
            <person name="Brent C.S."/>
            <person name="Elsik C.G."/>
            <person name="Goodisman M.A."/>
            <person name="Liberles D.A."/>
            <person name="Roe R.M."/>
            <person name="Vargo E.L."/>
            <person name="Vilcinskas A."/>
            <person name="Wang J."/>
            <person name="Bornberg-Bauer E."/>
            <person name="Korb J."/>
            <person name="Zhang G."/>
            <person name="Liebig J."/>
        </authorList>
    </citation>
    <scope>NUCLEOTIDE SEQUENCE [LARGE SCALE GENOMIC DNA]</scope>
    <source>
        <tissue evidence="13">Whole organism</tissue>
    </source>
</reference>
<dbReference type="PROSITE" id="PS50240">
    <property type="entry name" value="TRYPSIN_DOM"/>
    <property type="match status" value="1"/>
</dbReference>
<dbReference type="InterPro" id="IPR009003">
    <property type="entry name" value="Peptidase_S1_PA"/>
</dbReference>
<dbReference type="Pfam" id="PF00057">
    <property type="entry name" value="Ldl_recept_a"/>
    <property type="match status" value="1"/>
</dbReference>
<dbReference type="Gene3D" id="1.10.2000.10">
    <property type="entry name" value="Frizzled cysteine-rich domain"/>
    <property type="match status" value="1"/>
</dbReference>
<proteinExistence type="predicted"/>
<dbReference type="SMART" id="SM00192">
    <property type="entry name" value="LDLa"/>
    <property type="match status" value="2"/>
</dbReference>
<evidence type="ECO:0000259" key="12">
    <source>
        <dbReference type="PROSITE" id="PS50240"/>
    </source>
</evidence>
<dbReference type="GO" id="GO:0004252">
    <property type="term" value="F:serine-type endopeptidase activity"/>
    <property type="evidence" value="ECO:0007669"/>
    <property type="project" value="InterPro"/>
</dbReference>
<dbReference type="SMART" id="SM00063">
    <property type="entry name" value="FRI"/>
    <property type="match status" value="1"/>
</dbReference>
<gene>
    <name evidence="13" type="ORF">L798_12500</name>
</gene>
<feature type="domain" description="Peptidase S1" evidence="12">
    <location>
        <begin position="552"/>
        <end position="783"/>
    </location>
</feature>
<dbReference type="InterPro" id="IPR036790">
    <property type="entry name" value="Frizzled_dom_sf"/>
</dbReference>
<evidence type="ECO:0000256" key="6">
    <source>
        <dbReference type="ARBA" id="ARBA00023157"/>
    </source>
</evidence>
<dbReference type="EMBL" id="KK852946">
    <property type="protein sequence ID" value="KDR13425.1"/>
    <property type="molecule type" value="Genomic_DNA"/>
</dbReference>
<evidence type="ECO:0000256" key="8">
    <source>
        <dbReference type="PROSITE-ProRule" id="PRU00124"/>
    </source>
</evidence>
<feature type="domain" description="FZ" evidence="11">
    <location>
        <begin position="233"/>
        <end position="361"/>
    </location>
</feature>
<dbReference type="SUPFAM" id="SSF57424">
    <property type="entry name" value="LDL receptor-like module"/>
    <property type="match status" value="1"/>
</dbReference>
<dbReference type="SMART" id="SM00020">
    <property type="entry name" value="Tryp_SPc"/>
    <property type="match status" value="1"/>
</dbReference>
<feature type="disulfide bond" evidence="7">
    <location>
        <begin position="238"/>
        <end position="299"/>
    </location>
</feature>
<evidence type="ECO:0000256" key="3">
    <source>
        <dbReference type="ARBA" id="ARBA00022968"/>
    </source>
</evidence>
<evidence type="ECO:0000313" key="14">
    <source>
        <dbReference type="Proteomes" id="UP000027135"/>
    </source>
</evidence>
<dbReference type="GO" id="GO:0006508">
    <property type="term" value="P:proteolysis"/>
    <property type="evidence" value="ECO:0007669"/>
    <property type="project" value="InterPro"/>
</dbReference>
<dbReference type="eggNOG" id="KOG3627">
    <property type="taxonomic scope" value="Eukaryota"/>
</dbReference>
<dbReference type="Gene3D" id="2.40.10.10">
    <property type="entry name" value="Trypsin-like serine proteases"/>
    <property type="match status" value="1"/>
</dbReference>
<dbReference type="STRING" id="136037.A0A067QW15"/>
<dbReference type="PANTHER" id="PTHR24258:SF146">
    <property type="entry name" value="ATRIAL NATRIURETIC PEPTIDE-CONVERTING ENZYME"/>
    <property type="match status" value="1"/>
</dbReference>
<dbReference type="PROSITE" id="PS50038">
    <property type="entry name" value="FZ"/>
    <property type="match status" value="1"/>
</dbReference>
<dbReference type="PRINTS" id="PR00261">
    <property type="entry name" value="LDLRECEPTOR"/>
</dbReference>
<dbReference type="Gene3D" id="3.30.70.960">
    <property type="entry name" value="SEA domain"/>
    <property type="match status" value="1"/>
</dbReference>
<dbReference type="FunCoup" id="A0A067QW15">
    <property type="interactions" value="3"/>
</dbReference>
<dbReference type="Proteomes" id="UP000027135">
    <property type="component" value="Unassembled WGS sequence"/>
</dbReference>
<dbReference type="InParanoid" id="A0A067QW15"/>
<evidence type="ECO:0000256" key="5">
    <source>
        <dbReference type="ARBA" id="ARBA00023136"/>
    </source>
</evidence>
<feature type="disulfide bond" evidence="8">
    <location>
        <begin position="410"/>
        <end position="425"/>
    </location>
</feature>
<dbReference type="OMA" id="MAPCENI"/>
<dbReference type="InterPro" id="IPR036364">
    <property type="entry name" value="SEA_dom_sf"/>
</dbReference>
<keyword evidence="2 9" id="KW-0812">Transmembrane</keyword>
<dbReference type="OrthoDB" id="5985572at2759"/>
<dbReference type="SUPFAM" id="SSF82671">
    <property type="entry name" value="SEA domain"/>
    <property type="match status" value="1"/>
</dbReference>
<dbReference type="Pfam" id="PF01390">
    <property type="entry name" value="SEA"/>
    <property type="match status" value="1"/>
</dbReference>
<evidence type="ECO:0000256" key="1">
    <source>
        <dbReference type="ARBA" id="ARBA00004401"/>
    </source>
</evidence>
<feature type="transmembrane region" description="Helical" evidence="9">
    <location>
        <begin position="55"/>
        <end position="80"/>
    </location>
</feature>
<dbReference type="PROSITE" id="PS50068">
    <property type="entry name" value="LDLRA_2"/>
    <property type="match status" value="2"/>
</dbReference>
<evidence type="ECO:0000259" key="11">
    <source>
        <dbReference type="PROSITE" id="PS50038"/>
    </source>
</evidence>
<dbReference type="Gene3D" id="4.10.400.10">
    <property type="entry name" value="Low-density Lipoprotein Receptor"/>
    <property type="match status" value="2"/>
</dbReference>
<evidence type="ECO:0000256" key="4">
    <source>
        <dbReference type="ARBA" id="ARBA00022989"/>
    </source>
</evidence>
<dbReference type="FunFam" id="2.40.10.10:FF:000235">
    <property type="entry name" value="Atrial natriuretic peptide-converting enzyme"/>
    <property type="match status" value="1"/>
</dbReference>
<feature type="disulfide bond" evidence="8">
    <location>
        <begin position="372"/>
        <end position="387"/>
    </location>
</feature>
<dbReference type="CDD" id="cd00112">
    <property type="entry name" value="LDLa"/>
    <property type="match status" value="2"/>
</dbReference>
<keyword evidence="3" id="KW-0735">Signal-anchor</keyword>
<dbReference type="InterPro" id="IPR000082">
    <property type="entry name" value="SEA_dom"/>
</dbReference>
<evidence type="ECO:0000256" key="7">
    <source>
        <dbReference type="PROSITE-ProRule" id="PRU00090"/>
    </source>
</evidence>
<evidence type="ECO:0000313" key="13">
    <source>
        <dbReference type="EMBL" id="KDR13425.1"/>
    </source>
</evidence>
<comment type="caution">
    <text evidence="8">Lacks conserved residue(s) required for the propagation of feature annotation.</text>
</comment>
<dbReference type="PROSITE" id="PS50024">
    <property type="entry name" value="SEA"/>
    <property type="match status" value="1"/>
</dbReference>
<evidence type="ECO:0000256" key="2">
    <source>
        <dbReference type="ARBA" id="ARBA00022692"/>
    </source>
</evidence>
<dbReference type="InterPro" id="IPR036055">
    <property type="entry name" value="LDL_receptor-like_sf"/>
</dbReference>
<sequence length="786" mass="87043">MTVTMDHKNKRKTSWDSKMSVSTVSTKHLARSETPSSILSSDSDIRFTRKLGGHYRCGCCILAFFLLFLLVAAAAVYLGYTFLSADPPGEQVFRAMFRVVRGDAFSAELADPATEQFRIRARDYRERLNLVFRRSDLRPAFLGTEVLALDGIDGHDLVVHFNLHFDPRQLDVGISDLMKVLSKEIALQESRYLANLTIDLSSLDIKESSAVLTTPLPITTSAVTTMSSTTVPPPPRFCGPIQLEYCSKLPYNVTSYPNKLGHRSIKEVQEDVIAFRELVDAECYRLAYEFVCQLLQPSCTIRLPGEAEDKMILPCRSFCREFHAGCGNRIPARFKDALDCMHFPEFTGPGSCNSKPGCVKELQAHGLSSQVCDGVVDCRDLSDETSCSYCPDNHIHCGAGKVCITMERRCDGNNDCPDGSDEKGCLTVAPSLLSIVKTLPATPHHSQYYSEGYVIFSEKGQVGKICTENLNTTVPEPNREATLNTIATSLCNVLSYKNVNFVRIQEDKEDEVQYVHMEDPSAAEITFVRAPCPKKEVLYVGCSDLECGTQSLRGNAGIQGLCKMAAHADWPWHAALFKDGVHVCDATLVSAEWLLTSASCFQGQPKAQWVAHLGSIRLSGSSPWLQERAVVGMVKSPVEGSTVVMVKLEQPVTMSDFVHPICLPEEGSGGSLTHLSHCNTLGWARNREQLQRIEIKLSSMQRCENISIPTVNSICTEPAYLIDDCNEEELAGSSMLCLLPDNKTWSLVGISNWRIACSKPGTERPRLYDKISSNIEWIHKTMRAIS</sequence>
<keyword evidence="5 9" id="KW-0472">Membrane</keyword>
<organism evidence="13 14">
    <name type="scientific">Zootermopsis nevadensis</name>
    <name type="common">Dampwood termite</name>
    <dbReference type="NCBI Taxonomy" id="136037"/>
    <lineage>
        <taxon>Eukaryota</taxon>
        <taxon>Metazoa</taxon>
        <taxon>Ecdysozoa</taxon>
        <taxon>Arthropoda</taxon>
        <taxon>Hexapoda</taxon>
        <taxon>Insecta</taxon>
        <taxon>Pterygota</taxon>
        <taxon>Neoptera</taxon>
        <taxon>Polyneoptera</taxon>
        <taxon>Dictyoptera</taxon>
        <taxon>Blattodea</taxon>
        <taxon>Blattoidea</taxon>
        <taxon>Termitoidae</taxon>
        <taxon>Termopsidae</taxon>
        <taxon>Zootermopsis</taxon>
    </lineage>
</organism>
<dbReference type="InterPro" id="IPR043504">
    <property type="entry name" value="Peptidase_S1_PA_chymotrypsin"/>
</dbReference>
<evidence type="ECO:0000256" key="9">
    <source>
        <dbReference type="SAM" id="Phobius"/>
    </source>
</evidence>
<feature type="domain" description="SEA" evidence="10">
    <location>
        <begin position="89"/>
        <end position="210"/>
    </location>
</feature>
<dbReference type="GO" id="GO:0005886">
    <property type="term" value="C:plasma membrane"/>
    <property type="evidence" value="ECO:0007669"/>
    <property type="project" value="UniProtKB-SubCell"/>
</dbReference>
<dbReference type="InterPro" id="IPR020067">
    <property type="entry name" value="Frizzled_dom"/>
</dbReference>
<dbReference type="AlphaFoldDB" id="A0A067QW15"/>
<dbReference type="Pfam" id="PF00089">
    <property type="entry name" value="Trypsin"/>
    <property type="match status" value="1"/>
</dbReference>
<dbReference type="eggNOG" id="KOG3577">
    <property type="taxonomic scope" value="Eukaryota"/>
</dbReference>
<dbReference type="InterPro" id="IPR001254">
    <property type="entry name" value="Trypsin_dom"/>
</dbReference>
<dbReference type="SUPFAM" id="SSF50494">
    <property type="entry name" value="Trypsin-like serine proteases"/>
    <property type="match status" value="1"/>
</dbReference>
<keyword evidence="14" id="KW-1185">Reference proteome</keyword>
<evidence type="ECO:0000259" key="10">
    <source>
        <dbReference type="PROSITE" id="PS50024"/>
    </source>
</evidence>
<dbReference type="InterPro" id="IPR023415">
    <property type="entry name" value="LDLR_class-A_CS"/>
</dbReference>
<keyword evidence="6 8" id="KW-1015">Disulfide bond</keyword>
<dbReference type="PANTHER" id="PTHR24258">
    <property type="entry name" value="SERINE PROTEASE-RELATED"/>
    <property type="match status" value="1"/>
</dbReference>
<feature type="disulfide bond" evidence="7">
    <location>
        <begin position="246"/>
        <end position="292"/>
    </location>
</feature>